<dbReference type="SMART" id="SM00089">
    <property type="entry name" value="PKD"/>
    <property type="match status" value="3"/>
</dbReference>
<dbReference type="SUPFAM" id="SSF49299">
    <property type="entry name" value="PKD domain"/>
    <property type="match status" value="3"/>
</dbReference>
<accession>A0AA49JJG4</accession>
<gene>
    <name evidence="5" type="ORF">K4G66_13765</name>
</gene>
<dbReference type="InterPro" id="IPR035986">
    <property type="entry name" value="PKD_dom_sf"/>
</dbReference>
<dbReference type="Gene3D" id="2.60.120.200">
    <property type="match status" value="1"/>
</dbReference>
<dbReference type="EMBL" id="CP120682">
    <property type="protein sequence ID" value="WKN39758.1"/>
    <property type="molecule type" value="Genomic_DNA"/>
</dbReference>
<feature type="signal peptide" evidence="3">
    <location>
        <begin position="1"/>
        <end position="23"/>
    </location>
</feature>
<dbReference type="SMART" id="SM00560">
    <property type="entry name" value="LamGL"/>
    <property type="match status" value="1"/>
</dbReference>
<dbReference type="CDD" id="cd00146">
    <property type="entry name" value="PKD"/>
    <property type="match status" value="3"/>
</dbReference>
<name>A0AA49JJG4_9BACT</name>
<dbReference type="InterPro" id="IPR022409">
    <property type="entry name" value="PKD/Chitinase_dom"/>
</dbReference>
<dbReference type="Pfam" id="PF13385">
    <property type="entry name" value="Laminin_G_3"/>
    <property type="match status" value="1"/>
</dbReference>
<feature type="domain" description="PKD" evidence="4">
    <location>
        <begin position="195"/>
        <end position="267"/>
    </location>
</feature>
<dbReference type="InterPro" id="IPR013320">
    <property type="entry name" value="ConA-like_dom_sf"/>
</dbReference>
<feature type="domain" description="PKD" evidence="4">
    <location>
        <begin position="111"/>
        <end position="191"/>
    </location>
</feature>
<dbReference type="GO" id="GO:0005975">
    <property type="term" value="P:carbohydrate metabolic process"/>
    <property type="evidence" value="ECO:0007669"/>
    <property type="project" value="UniProtKB-ARBA"/>
</dbReference>
<feature type="chain" id="PRO_5041278307" evidence="3">
    <location>
        <begin position="24"/>
        <end position="483"/>
    </location>
</feature>
<dbReference type="AlphaFoldDB" id="A0AA49JJG4"/>
<dbReference type="Pfam" id="PF18911">
    <property type="entry name" value="PKD_4"/>
    <property type="match status" value="3"/>
</dbReference>
<keyword evidence="1 3" id="KW-0732">Signal</keyword>
<organism evidence="5">
    <name type="scientific">Roseihalotalea indica</name>
    <dbReference type="NCBI Taxonomy" id="2867963"/>
    <lineage>
        <taxon>Bacteria</taxon>
        <taxon>Pseudomonadati</taxon>
        <taxon>Bacteroidota</taxon>
        <taxon>Cytophagia</taxon>
        <taxon>Cytophagales</taxon>
        <taxon>Catalimonadaceae</taxon>
        <taxon>Roseihalotalea</taxon>
    </lineage>
</organism>
<dbReference type="InterPro" id="IPR013783">
    <property type="entry name" value="Ig-like_fold"/>
</dbReference>
<reference evidence="5" key="2">
    <citation type="journal article" date="2024" name="Antonie Van Leeuwenhoek">
        <title>Roseihalotalea indica gen. nov., sp. nov., a halophilic Bacteroidetes from mesopelagic Southwest Indian Ocean with higher carbohydrate metabolic potential.</title>
        <authorList>
            <person name="Chen B."/>
            <person name="Zhang M."/>
            <person name="Lin D."/>
            <person name="Ye J."/>
            <person name="Tang K."/>
        </authorList>
    </citation>
    <scope>NUCLEOTIDE SEQUENCE</scope>
    <source>
        <strain evidence="5">TK19036</strain>
    </source>
</reference>
<proteinExistence type="predicted"/>
<evidence type="ECO:0000259" key="4">
    <source>
        <dbReference type="PROSITE" id="PS50093"/>
    </source>
</evidence>
<keyword evidence="2" id="KW-1015">Disulfide bond</keyword>
<feature type="domain" description="PKD" evidence="4">
    <location>
        <begin position="27"/>
        <end position="107"/>
    </location>
</feature>
<dbReference type="PROSITE" id="PS50093">
    <property type="entry name" value="PKD"/>
    <property type="match status" value="3"/>
</dbReference>
<dbReference type="Gene3D" id="2.60.40.10">
    <property type="entry name" value="Immunoglobulins"/>
    <property type="match status" value="3"/>
</dbReference>
<dbReference type="SUPFAM" id="SSF49899">
    <property type="entry name" value="Concanavalin A-like lectins/glucanases"/>
    <property type="match status" value="1"/>
</dbReference>
<dbReference type="PANTHER" id="PTHR47635">
    <property type="entry name" value="CUB DOMAIN-CONTAINING PROTEIN"/>
    <property type="match status" value="1"/>
</dbReference>
<evidence type="ECO:0000256" key="3">
    <source>
        <dbReference type="SAM" id="SignalP"/>
    </source>
</evidence>
<reference evidence="5" key="1">
    <citation type="journal article" date="2023" name="Comput. Struct. Biotechnol. J.">
        <title>Discovery of a novel marine Bacteroidetes with a rich repertoire of carbohydrate-active enzymes.</title>
        <authorList>
            <person name="Chen B."/>
            <person name="Liu G."/>
            <person name="Chen Q."/>
            <person name="Wang H."/>
            <person name="Liu L."/>
            <person name="Tang K."/>
        </authorList>
    </citation>
    <scope>NUCLEOTIDE SEQUENCE</scope>
    <source>
        <strain evidence="5">TK19036</strain>
    </source>
</reference>
<dbReference type="InterPro" id="IPR006558">
    <property type="entry name" value="LamG-like"/>
</dbReference>
<dbReference type="PANTHER" id="PTHR47635:SF2">
    <property type="entry name" value="LAMG-LIKE JELLYROLL FOLD DOMAIN-CONTAINING PROTEIN"/>
    <property type="match status" value="1"/>
</dbReference>
<dbReference type="InterPro" id="IPR000601">
    <property type="entry name" value="PKD_dom"/>
</dbReference>
<evidence type="ECO:0000256" key="2">
    <source>
        <dbReference type="ARBA" id="ARBA00023157"/>
    </source>
</evidence>
<evidence type="ECO:0000256" key="1">
    <source>
        <dbReference type="ARBA" id="ARBA00022729"/>
    </source>
</evidence>
<sequence length="483" mass="53246">MKKPFLPITLLYLSALLISNCHPEDIVVADFVASDTIVQEGSTVSFTDQSKGSPTIWNWIFSGGTPATSTEKNPTVTYTTSGTYDVSLFAENEDNSNTKTKNGFITVYKAVEADFIASDTTVPGGGTITFTDQSIGEPTQWTWTFEGGTPSTSDEQNPSIMYNTPGIYEVALTIANDNTNDSESKSSYIQVFALIEANFTADTTEITEGSVINFTDQSVGEPTQWEWTFEGGTPNTSTEQNPVITYNTSGMYEVTLMASNADTSDITNITDYITVIESEPGLIAYYPFDNDTKDKSGNELNGTPANTIATTDYHGNDNQALLFSGNASVTVAEDEVLDIVEEITISAWVNNRGSANLWQSILSKGPEPYEHFGLFLKKVTDGYTIHPVFRINNVRQYFDSPLIHQTDQWYHIVCTYDGQSVKVYVDKELVFSDSIDGSLTPNDSFIQIGARQNSTFFNGAIDEVRIYDKALTEVEIEALYEEE</sequence>
<evidence type="ECO:0000313" key="5">
    <source>
        <dbReference type="EMBL" id="WKN39758.1"/>
    </source>
</evidence>
<dbReference type="GO" id="GO:0004553">
    <property type="term" value="F:hydrolase activity, hydrolyzing O-glycosyl compounds"/>
    <property type="evidence" value="ECO:0007669"/>
    <property type="project" value="UniProtKB-ARBA"/>
</dbReference>
<protein>
    <submittedName>
        <fullName evidence="5">PKD domain-containing protein</fullName>
    </submittedName>
</protein>